<feature type="transmembrane region" description="Helical" evidence="9">
    <location>
        <begin position="207"/>
        <end position="227"/>
    </location>
</feature>
<dbReference type="EMBL" id="VAWE01000001">
    <property type="protein sequence ID" value="TLQ42461.1"/>
    <property type="molecule type" value="Genomic_DNA"/>
</dbReference>
<evidence type="ECO:0000313" key="12">
    <source>
        <dbReference type="Proteomes" id="UP000305921"/>
    </source>
</evidence>
<evidence type="ECO:0000259" key="10">
    <source>
        <dbReference type="PROSITE" id="PS50850"/>
    </source>
</evidence>
<dbReference type="Gene3D" id="1.20.1720.10">
    <property type="entry name" value="Multidrug resistance protein D"/>
    <property type="match status" value="1"/>
</dbReference>
<proteinExistence type="predicted"/>
<keyword evidence="2" id="KW-0813">Transport</keyword>
<keyword evidence="6 9" id="KW-0472">Membrane</keyword>
<feature type="transmembrane region" description="Helical" evidence="9">
    <location>
        <begin position="86"/>
        <end position="105"/>
    </location>
</feature>
<organism evidence="11 12">
    <name type="scientific">Streptomyces marianii</name>
    <dbReference type="NCBI Taxonomy" id="1817406"/>
    <lineage>
        <taxon>Bacteria</taxon>
        <taxon>Bacillati</taxon>
        <taxon>Actinomycetota</taxon>
        <taxon>Actinomycetes</taxon>
        <taxon>Kitasatosporales</taxon>
        <taxon>Streptomycetaceae</taxon>
        <taxon>Streptomyces</taxon>
    </lineage>
</organism>
<comment type="caution">
    <text evidence="11">The sequence shown here is derived from an EMBL/GenBank/DDBJ whole genome shotgun (WGS) entry which is preliminary data.</text>
</comment>
<feature type="transmembrane region" description="Helical" evidence="9">
    <location>
        <begin position="111"/>
        <end position="133"/>
    </location>
</feature>
<dbReference type="PROSITE" id="PS50850">
    <property type="entry name" value="MFS"/>
    <property type="match status" value="1"/>
</dbReference>
<dbReference type="OrthoDB" id="7375466at2"/>
<evidence type="ECO:0000256" key="1">
    <source>
        <dbReference type="ARBA" id="ARBA00004651"/>
    </source>
</evidence>
<keyword evidence="5 9" id="KW-1133">Transmembrane helix</keyword>
<dbReference type="Proteomes" id="UP000305921">
    <property type="component" value="Unassembled WGS sequence"/>
</dbReference>
<comment type="subcellular location">
    <subcellularLocation>
        <location evidence="1">Cell membrane</location>
        <topology evidence="1">Multi-pass membrane protein</topology>
    </subcellularLocation>
</comment>
<dbReference type="CDD" id="cd17321">
    <property type="entry name" value="MFS_MMR_MDR_like"/>
    <property type="match status" value="1"/>
</dbReference>
<dbReference type="SUPFAM" id="SSF103473">
    <property type="entry name" value="MFS general substrate transporter"/>
    <property type="match status" value="1"/>
</dbReference>
<feature type="transmembrane region" description="Helical" evidence="9">
    <location>
        <begin position="277"/>
        <end position="300"/>
    </location>
</feature>
<dbReference type="RefSeq" id="WP_138051871.1">
    <property type="nucleotide sequence ID" value="NZ_VAWE01000001.1"/>
</dbReference>
<name>A0A5R9DXR2_9ACTN</name>
<feature type="transmembrane region" description="Helical" evidence="9">
    <location>
        <begin position="176"/>
        <end position="195"/>
    </location>
</feature>
<keyword evidence="4 9" id="KW-0812">Transmembrane</keyword>
<gene>
    <name evidence="11" type="ORF">FEF34_03910</name>
</gene>
<evidence type="ECO:0000256" key="3">
    <source>
        <dbReference type="ARBA" id="ARBA00022475"/>
    </source>
</evidence>
<dbReference type="GO" id="GO:0022857">
    <property type="term" value="F:transmembrane transporter activity"/>
    <property type="evidence" value="ECO:0007669"/>
    <property type="project" value="InterPro"/>
</dbReference>
<keyword evidence="3" id="KW-1003">Cell membrane</keyword>
<evidence type="ECO:0000256" key="9">
    <source>
        <dbReference type="SAM" id="Phobius"/>
    </source>
</evidence>
<reference evidence="11 12" key="1">
    <citation type="submission" date="2019-05" db="EMBL/GenBank/DDBJ databases">
        <title>Streptomyces marianii sp. nov., a novel marine actinomycete from southern coast of India.</title>
        <authorList>
            <person name="Iniyan A.M."/>
            <person name="Wink J."/>
            <person name="Ramprasad E."/>
            <person name="Ramana C.V."/>
            <person name="Bunk B."/>
            <person name="Sproer C."/>
            <person name="Joseph F.-J.R.S."/>
            <person name="Vincent S.G.P."/>
        </authorList>
    </citation>
    <scope>NUCLEOTIDE SEQUENCE [LARGE SCALE GENOMIC DNA]</scope>
    <source>
        <strain evidence="11 12">ICN19</strain>
    </source>
</reference>
<keyword evidence="7" id="KW-0046">Antibiotic resistance</keyword>
<dbReference type="Gene3D" id="1.20.1250.20">
    <property type="entry name" value="MFS general substrate transporter like domains"/>
    <property type="match status" value="1"/>
</dbReference>
<feature type="transmembrane region" description="Helical" evidence="9">
    <location>
        <begin position="366"/>
        <end position="393"/>
    </location>
</feature>
<feature type="transmembrane region" description="Helical" evidence="9">
    <location>
        <begin position="338"/>
        <end position="360"/>
    </location>
</feature>
<evidence type="ECO:0000313" key="11">
    <source>
        <dbReference type="EMBL" id="TLQ42461.1"/>
    </source>
</evidence>
<protein>
    <submittedName>
        <fullName evidence="11">MFS transporter</fullName>
    </submittedName>
</protein>
<evidence type="ECO:0000256" key="8">
    <source>
        <dbReference type="SAM" id="MobiDB-lite"/>
    </source>
</evidence>
<sequence length="493" mass="50397">MPSSATGAVTEAPRRRPGLLLALLAFAQLIISIDYNIVYVALPEIGSDLGFSAQNLQWVISAYAVAFGGFLLLGGRACDLWGPRRMFILGLSLYGVSSLVGGLATSPEMLIAARAVQGIGGAFLFPATLTLVSTKFAEGKERNRAFAVWGTAGGSGMIVGSLLGGVLTEAFGWESVFFVNVPLALVAILFAVPLIAPDVLGEVRRRFDLAGALTATIGTTAVVFALVQGPESGWGSSTVLGALAVGAVLLVSFFVIEQRSSDPLMPMRLLRNRNLSTGSAVTFLYMATFGTLLYFLTVYFQGVQGYSALETGLAFLVPMVAIAVGAQTAGRLATRYGIRAIMIASLVVGLVGTVIVGLTLATDTSYLALVPGMIVMGVGQGAGYTLMFGAATVGVDPMEQGIASGTASTTQQIGGAVGLAVLVAVANSGLEGLSGGALTTATTDGLRTAVFLAAAGIGLTALVSLGLSKPERKTADSAPKATPAADEPQTVQV</sequence>
<dbReference type="GO" id="GO:0046677">
    <property type="term" value="P:response to antibiotic"/>
    <property type="evidence" value="ECO:0007669"/>
    <property type="project" value="UniProtKB-KW"/>
</dbReference>
<feature type="domain" description="Major facilitator superfamily (MFS) profile" evidence="10">
    <location>
        <begin position="20"/>
        <end position="473"/>
    </location>
</feature>
<evidence type="ECO:0000256" key="4">
    <source>
        <dbReference type="ARBA" id="ARBA00022692"/>
    </source>
</evidence>
<evidence type="ECO:0000256" key="5">
    <source>
        <dbReference type="ARBA" id="ARBA00022989"/>
    </source>
</evidence>
<dbReference type="InterPro" id="IPR036259">
    <property type="entry name" value="MFS_trans_sf"/>
</dbReference>
<dbReference type="Pfam" id="PF07690">
    <property type="entry name" value="MFS_1"/>
    <property type="match status" value="1"/>
</dbReference>
<dbReference type="AlphaFoldDB" id="A0A5R9DXR2"/>
<feature type="transmembrane region" description="Helical" evidence="9">
    <location>
        <begin position="306"/>
        <end position="326"/>
    </location>
</feature>
<dbReference type="InterPro" id="IPR020846">
    <property type="entry name" value="MFS_dom"/>
</dbReference>
<evidence type="ECO:0000256" key="6">
    <source>
        <dbReference type="ARBA" id="ARBA00023136"/>
    </source>
</evidence>
<dbReference type="PANTHER" id="PTHR42718">
    <property type="entry name" value="MAJOR FACILITATOR SUPERFAMILY MULTIDRUG TRANSPORTER MFSC"/>
    <property type="match status" value="1"/>
</dbReference>
<evidence type="ECO:0000256" key="2">
    <source>
        <dbReference type="ARBA" id="ARBA00022448"/>
    </source>
</evidence>
<feature type="transmembrane region" description="Helical" evidence="9">
    <location>
        <begin position="56"/>
        <end position="74"/>
    </location>
</feature>
<dbReference type="GO" id="GO:0005886">
    <property type="term" value="C:plasma membrane"/>
    <property type="evidence" value="ECO:0007669"/>
    <property type="project" value="UniProtKB-SubCell"/>
</dbReference>
<feature type="transmembrane region" description="Helical" evidence="9">
    <location>
        <begin position="233"/>
        <end position="256"/>
    </location>
</feature>
<feature type="transmembrane region" description="Helical" evidence="9">
    <location>
        <begin position="450"/>
        <end position="467"/>
    </location>
</feature>
<dbReference type="InterPro" id="IPR011701">
    <property type="entry name" value="MFS"/>
</dbReference>
<feature type="transmembrane region" description="Helical" evidence="9">
    <location>
        <begin position="413"/>
        <end position="430"/>
    </location>
</feature>
<evidence type="ECO:0000256" key="7">
    <source>
        <dbReference type="ARBA" id="ARBA00023251"/>
    </source>
</evidence>
<keyword evidence="12" id="KW-1185">Reference proteome</keyword>
<accession>A0A5R9DXR2</accession>
<dbReference type="PANTHER" id="PTHR42718:SF46">
    <property type="entry name" value="BLR6921 PROTEIN"/>
    <property type="match status" value="1"/>
</dbReference>
<feature type="transmembrane region" description="Helical" evidence="9">
    <location>
        <begin position="145"/>
        <end position="164"/>
    </location>
</feature>
<feature type="region of interest" description="Disordered" evidence="8">
    <location>
        <begin position="472"/>
        <end position="493"/>
    </location>
</feature>